<reference evidence="1 2" key="1">
    <citation type="submission" date="2013-02" db="EMBL/GenBank/DDBJ databases">
        <title>Co-occurrence of anaerobic bacteria in colorectal carcinomas.</title>
        <authorList>
            <person name="Holt R.A."/>
            <person name="Warren R.L."/>
            <person name="Allen-Vercoe E."/>
            <person name="Pleasance S."/>
            <person name="Freeman D.J."/>
            <person name="Watson P."/>
            <person name="Moore R."/>
            <person name="Cochrane K."/>
        </authorList>
    </citation>
    <scope>NUCLEOTIDE SEQUENCE [LARGE SCALE GENOMIC DNA]</scope>
    <source>
        <strain evidence="1 2">CC57C</strain>
    </source>
</reference>
<evidence type="ECO:0000313" key="2">
    <source>
        <dbReference type="Proteomes" id="UP000011782"/>
    </source>
</evidence>
<dbReference type="Proteomes" id="UP000011782">
    <property type="component" value="Unassembled WGS sequence"/>
</dbReference>
<comment type="caution">
    <text evidence="1">The sequence shown here is derived from an EMBL/GenBank/DDBJ whole genome shotgun (WGS) entry which is preliminary data.</text>
</comment>
<dbReference type="STRING" id="1073353.H740_06517"/>
<gene>
    <name evidence="1" type="ORF">H740_06517</name>
</gene>
<dbReference type="RefSeq" id="WP_002952496.1">
    <property type="nucleotide sequence ID" value="NZ_AOTD01000164.1"/>
</dbReference>
<sequence>MKKEGKTITKILRMTPSEHDKILAKISELGGITFTKYAMSSMLSRPLTKTPITRELVLELSKQGNNLNQISRNLNQGKLLDRIALDIINESLERLNAIFDLLSKQDKEQR</sequence>
<proteinExistence type="predicted"/>
<dbReference type="EMBL" id="AOTD01000164">
    <property type="protein sequence ID" value="EMG30446.1"/>
    <property type="molecule type" value="Genomic_DNA"/>
</dbReference>
<dbReference type="Pfam" id="PF21983">
    <property type="entry name" value="NikA-like"/>
    <property type="match status" value="1"/>
</dbReference>
<name>M3IK48_9BACT</name>
<accession>M3IK48</accession>
<dbReference type="InterPro" id="IPR053842">
    <property type="entry name" value="NikA-like"/>
</dbReference>
<dbReference type="PATRIC" id="fig|1073353.3.peg.1400"/>
<dbReference type="OrthoDB" id="9804743at2"/>
<protein>
    <submittedName>
        <fullName evidence="1">Uncharacterized protein</fullName>
    </submittedName>
</protein>
<evidence type="ECO:0000313" key="1">
    <source>
        <dbReference type="EMBL" id="EMG30446.1"/>
    </source>
</evidence>
<organism evidence="1 2">
    <name type="scientific">Campylobacter showae CC57C</name>
    <dbReference type="NCBI Taxonomy" id="1073353"/>
    <lineage>
        <taxon>Bacteria</taxon>
        <taxon>Pseudomonadati</taxon>
        <taxon>Campylobacterota</taxon>
        <taxon>Epsilonproteobacteria</taxon>
        <taxon>Campylobacterales</taxon>
        <taxon>Campylobacteraceae</taxon>
        <taxon>Campylobacter</taxon>
    </lineage>
</organism>
<dbReference type="AlphaFoldDB" id="M3IK48"/>